<dbReference type="Pfam" id="PF00348">
    <property type="entry name" value="polyprenyl_synt"/>
    <property type="match status" value="2"/>
</dbReference>
<accession>A0A8H4ZTI6</accession>
<reference evidence="5 6" key="1">
    <citation type="journal article" date="2020" name="BMC Genomics">
        <title>Correction to: Identification and distribution of gene clusters required for synthesis of sphingolipid metabolism inhibitors in diverse species of the filamentous fungus Fusarium.</title>
        <authorList>
            <person name="Kim H.S."/>
            <person name="Lohmar J.M."/>
            <person name="Busman M."/>
            <person name="Brown D.W."/>
            <person name="Naumann T.A."/>
            <person name="Divon H.H."/>
            <person name="Lysoe E."/>
            <person name="Uhlig S."/>
            <person name="Proctor R.H."/>
        </authorList>
    </citation>
    <scope>NUCLEOTIDE SEQUENCE [LARGE SCALE GENOMIC DNA]</scope>
    <source>
        <strain evidence="5 6">NRRL 25214</strain>
    </source>
</reference>
<keyword evidence="1" id="KW-0808">Transferase</keyword>
<evidence type="ECO:0000256" key="1">
    <source>
        <dbReference type="ARBA" id="ARBA00022679"/>
    </source>
</evidence>
<dbReference type="Proteomes" id="UP000573603">
    <property type="component" value="Unassembled WGS sequence"/>
</dbReference>
<dbReference type="InterPro" id="IPR033749">
    <property type="entry name" value="Polyprenyl_synt_CS"/>
</dbReference>
<dbReference type="PROSITE" id="PS00723">
    <property type="entry name" value="POLYPRENYL_SYNTHASE_1"/>
    <property type="match status" value="1"/>
</dbReference>
<keyword evidence="4" id="KW-0539">Nucleus</keyword>
<evidence type="ECO:0000256" key="3">
    <source>
        <dbReference type="ARBA" id="ARBA00022842"/>
    </source>
</evidence>
<dbReference type="GO" id="GO:0046165">
    <property type="term" value="P:alcohol biosynthetic process"/>
    <property type="evidence" value="ECO:0007669"/>
    <property type="project" value="UniProtKB-ARBA"/>
</dbReference>
<organism evidence="5 6">
    <name type="scientific">Fusarium anthophilum</name>
    <dbReference type="NCBI Taxonomy" id="48485"/>
    <lineage>
        <taxon>Eukaryota</taxon>
        <taxon>Fungi</taxon>
        <taxon>Dikarya</taxon>
        <taxon>Ascomycota</taxon>
        <taxon>Pezizomycotina</taxon>
        <taxon>Sordariomycetes</taxon>
        <taxon>Hypocreomycetidae</taxon>
        <taxon>Hypocreales</taxon>
        <taxon>Nectriaceae</taxon>
        <taxon>Fusarium</taxon>
        <taxon>Fusarium fujikuroi species complex</taxon>
    </lineage>
</organism>
<evidence type="ECO:0000256" key="4">
    <source>
        <dbReference type="ARBA" id="ARBA00023242"/>
    </source>
</evidence>
<comment type="caution">
    <text evidence="5">The sequence shown here is derived from an EMBL/GenBank/DDBJ whole genome shotgun (WGS) entry which is preliminary data.</text>
</comment>
<dbReference type="InterPro" id="IPR008949">
    <property type="entry name" value="Isoprenoid_synthase_dom_sf"/>
</dbReference>
<dbReference type="InterPro" id="IPR021858">
    <property type="entry name" value="Fun_TF"/>
</dbReference>
<keyword evidence="2" id="KW-0479">Metal-binding</keyword>
<dbReference type="Gene3D" id="1.10.600.10">
    <property type="entry name" value="Farnesyl Diphosphate Synthase"/>
    <property type="match status" value="2"/>
</dbReference>
<evidence type="ECO:0000256" key="2">
    <source>
        <dbReference type="ARBA" id="ARBA00022723"/>
    </source>
</evidence>
<keyword evidence="6" id="KW-1185">Reference proteome</keyword>
<dbReference type="EMBL" id="JABEVY010000055">
    <property type="protein sequence ID" value="KAF5252508.1"/>
    <property type="molecule type" value="Genomic_DNA"/>
</dbReference>
<evidence type="ECO:0000313" key="6">
    <source>
        <dbReference type="Proteomes" id="UP000573603"/>
    </source>
</evidence>
<dbReference type="PANTHER" id="PTHR12001">
    <property type="entry name" value="GERANYLGERANYL PYROPHOSPHATE SYNTHASE"/>
    <property type="match status" value="1"/>
</dbReference>
<dbReference type="InterPro" id="IPR000092">
    <property type="entry name" value="Polyprenyl_synt"/>
</dbReference>
<sequence length="683" mass="77324">MCSRQVEPEKNILVPFMAPGGGNGNPKWCFSIEEDLTFINLSHPDDNRKRAVQQRIRNYVMTKAGDRRRKKHRRVVIPLEVVDEEEAAARGLRRVVETRRVLQASSVFAPSLLPNSFQLPAVGSNQRERELIGFMMAEGDRDYRPFRATWIHFALSDTTAFSLSLATAALYWNNAERLSRAFESDSESMEYYFKSVKELSRRLDTETDCLSGGVIATTIGLICYDTYIGNWSRYAMHMDGLERISTLRHGFGRLGSNISLITFWLDLVGAAVLNSRPRFPVPDSMLPFRANDSDLTCSLQILLLRVEETHTDLLSLFDGLRLLGSLVATVNRRGDSIDFWRHEVEIVTMLGTVSHHLLSMPSLPEVSNRRSDDGPVIVQEMVRLAGLMILSKLKRLASHNYSDMPRLQQRFLALLDLPCLQISWELQQLKAWAFVIGVSLAEAETKDAIAANLNDLVPDMGFPNLEAMVGEAKQLMWLNLVSEFEGYSLITQALYQPTNKQMVLQPQKYLEKMPSKGFRNAVIDGLEVWYQVPERRLTIIRDIVNHLHSASLMFDDIEDNSPLRRGYPATHVVFGNLSSRASRMLLDLLTEGHIGQGMDLYWTYHTSVPTEEEYFTMVDGKTGSLFTLLLDLMRSEATANRDLDYTENKGFAEDIGEGKISLPLIHALATKSPEQARLLSILQ</sequence>
<dbReference type="SUPFAM" id="SSF48576">
    <property type="entry name" value="Terpenoid synthases"/>
    <property type="match status" value="1"/>
</dbReference>
<dbReference type="GO" id="GO:0008299">
    <property type="term" value="P:isoprenoid biosynthetic process"/>
    <property type="evidence" value="ECO:0007669"/>
    <property type="project" value="InterPro"/>
</dbReference>
<dbReference type="GO" id="GO:0043386">
    <property type="term" value="P:mycotoxin biosynthetic process"/>
    <property type="evidence" value="ECO:0007669"/>
    <property type="project" value="UniProtKB-ARBA"/>
</dbReference>
<gene>
    <name evidence="5" type="ORF">FANTH_2402</name>
</gene>
<dbReference type="GO" id="GO:0046872">
    <property type="term" value="F:metal ion binding"/>
    <property type="evidence" value="ECO:0007669"/>
    <property type="project" value="UniProtKB-KW"/>
</dbReference>
<protein>
    <submittedName>
        <fullName evidence="5">Uncharacterized protein</fullName>
    </submittedName>
</protein>
<dbReference type="Pfam" id="PF11951">
    <property type="entry name" value="Fungal_trans_2"/>
    <property type="match status" value="1"/>
</dbReference>
<dbReference type="AlphaFoldDB" id="A0A8H4ZTI6"/>
<dbReference type="GO" id="GO:0004659">
    <property type="term" value="F:prenyltransferase activity"/>
    <property type="evidence" value="ECO:0007669"/>
    <property type="project" value="InterPro"/>
</dbReference>
<proteinExistence type="predicted"/>
<evidence type="ECO:0000313" key="5">
    <source>
        <dbReference type="EMBL" id="KAF5252508.1"/>
    </source>
</evidence>
<name>A0A8H4ZTI6_9HYPO</name>
<keyword evidence="3" id="KW-0460">Magnesium</keyword>
<dbReference type="PANTHER" id="PTHR12001:SF72">
    <property type="entry name" value="THIJ_PFPI FAMILY PROTEIN (AFU_ORTHOLOGUE AFUA_3G01210)-RELATED"/>
    <property type="match status" value="1"/>
</dbReference>